<dbReference type="Pfam" id="PF22003">
    <property type="entry name" value="MrkDrd"/>
    <property type="match status" value="1"/>
</dbReference>
<protein>
    <submittedName>
        <fullName evidence="4">Fimbria adhesin protein</fullName>
    </submittedName>
</protein>
<keyword evidence="1" id="KW-0732">Signal</keyword>
<accession>A0A7V8FRX1</accession>
<organism evidence="4 5">
    <name type="scientific">Paracidovorax wautersii</name>
    <dbReference type="NCBI Taxonomy" id="1177982"/>
    <lineage>
        <taxon>Bacteria</taxon>
        <taxon>Pseudomonadati</taxon>
        <taxon>Pseudomonadota</taxon>
        <taxon>Betaproteobacteria</taxon>
        <taxon>Burkholderiales</taxon>
        <taxon>Comamonadaceae</taxon>
        <taxon>Paracidovorax</taxon>
    </lineage>
</organism>
<dbReference type="InterPro" id="IPR036937">
    <property type="entry name" value="Adhesion_dom_fimbrial_sf"/>
</dbReference>
<sequence>MPMNRCNCAGPRAAGSGLRAWLARLGAVAALWLGAVPLAQAACTLNAGVVAQNIQLNVGRVLIQPSLAVGDRIALITYNINAVGRIADCTGGGQLLARFTRPMTPVSGFSNVFATDVLGVGIRLYREAQDVSNFYPYTLNYSGTTFINLVGGYFQVELIKTGPITGSGPIASNGLFTSYYADGNSPTQPLLTSTLSGNGITIVTSTCEVQAGSRNIAVNFGSVSKTVFNGVGSKAVDRDFAINLTCQGGNVAEAASRVGIELVDLLTGSERAVTFGQGIELGRTAVNASSTLSLPLRARYVQTLAGAVGSGSANGTATFTIEYR</sequence>
<dbReference type="InterPro" id="IPR050263">
    <property type="entry name" value="Bact_Fimbrial_Adh_Pro"/>
</dbReference>
<dbReference type="GO" id="GO:0009289">
    <property type="term" value="C:pilus"/>
    <property type="evidence" value="ECO:0007669"/>
    <property type="project" value="InterPro"/>
</dbReference>
<dbReference type="EMBL" id="WNDQ01000004">
    <property type="protein sequence ID" value="KAF1023455.1"/>
    <property type="molecule type" value="Genomic_DNA"/>
</dbReference>
<name>A0A7V8FRX1_9BURK</name>
<evidence type="ECO:0000256" key="1">
    <source>
        <dbReference type="ARBA" id="ARBA00022729"/>
    </source>
</evidence>
<evidence type="ECO:0000313" key="5">
    <source>
        <dbReference type="Proteomes" id="UP000461670"/>
    </source>
</evidence>
<dbReference type="InterPro" id="IPR054160">
    <property type="entry name" value="MrkD_recept-bd"/>
</dbReference>
<proteinExistence type="predicted"/>
<dbReference type="AlphaFoldDB" id="A0A7V8FRX1"/>
<dbReference type="Gene3D" id="2.60.40.1090">
    <property type="entry name" value="Fimbrial-type adhesion domain"/>
    <property type="match status" value="2"/>
</dbReference>
<evidence type="ECO:0000259" key="2">
    <source>
        <dbReference type="Pfam" id="PF00419"/>
    </source>
</evidence>
<dbReference type="PANTHER" id="PTHR33420">
    <property type="entry name" value="FIMBRIAL SUBUNIT ELFA-RELATED"/>
    <property type="match status" value="1"/>
</dbReference>
<dbReference type="Gene3D" id="2.60.40.3310">
    <property type="match status" value="1"/>
</dbReference>
<dbReference type="Proteomes" id="UP000461670">
    <property type="component" value="Unassembled WGS sequence"/>
</dbReference>
<dbReference type="InterPro" id="IPR000259">
    <property type="entry name" value="Adhesion_dom_fimbrial"/>
</dbReference>
<dbReference type="SUPFAM" id="SSF49401">
    <property type="entry name" value="Bacterial adhesins"/>
    <property type="match status" value="1"/>
</dbReference>
<dbReference type="Pfam" id="PF00419">
    <property type="entry name" value="Fimbrial"/>
    <property type="match status" value="1"/>
</dbReference>
<dbReference type="PANTHER" id="PTHR33420:SF3">
    <property type="entry name" value="FIMBRIAL SUBUNIT ELFA"/>
    <property type="match status" value="1"/>
</dbReference>
<dbReference type="InterPro" id="IPR008966">
    <property type="entry name" value="Adhesion_dom_sf"/>
</dbReference>
<reference evidence="5" key="1">
    <citation type="journal article" date="2020" name="MBio">
        <title>Horizontal gene transfer to a defensive symbiont with a reduced genome amongst a multipartite beetle microbiome.</title>
        <authorList>
            <person name="Waterworth S.C."/>
            <person name="Florez L.V."/>
            <person name="Rees E.R."/>
            <person name="Hertweck C."/>
            <person name="Kaltenpoth M."/>
            <person name="Kwan J.C."/>
        </authorList>
    </citation>
    <scope>NUCLEOTIDE SEQUENCE [LARGE SCALE GENOMIC DNA]</scope>
</reference>
<evidence type="ECO:0000313" key="4">
    <source>
        <dbReference type="EMBL" id="KAF1023455.1"/>
    </source>
</evidence>
<feature type="domain" description="MrkD-like receptor binding" evidence="3">
    <location>
        <begin position="54"/>
        <end position="198"/>
    </location>
</feature>
<comment type="caution">
    <text evidence="4">The sequence shown here is derived from an EMBL/GenBank/DDBJ whole genome shotgun (WGS) entry which is preliminary data.</text>
</comment>
<gene>
    <name evidence="4" type="primary">mrkD</name>
    <name evidence="4" type="ORF">GAK30_00406</name>
</gene>
<evidence type="ECO:0000259" key="3">
    <source>
        <dbReference type="Pfam" id="PF22003"/>
    </source>
</evidence>
<feature type="domain" description="Fimbrial-type adhesion" evidence="2">
    <location>
        <begin position="201"/>
        <end position="252"/>
    </location>
</feature>
<dbReference type="GO" id="GO:0043709">
    <property type="term" value="P:cell adhesion involved in single-species biofilm formation"/>
    <property type="evidence" value="ECO:0007669"/>
    <property type="project" value="TreeGrafter"/>
</dbReference>